<name>A0A3L8RS34_CHLGU</name>
<gene>
    <name evidence="2" type="ORF">DV515_00016668</name>
</gene>
<protein>
    <submittedName>
        <fullName evidence="2">Uncharacterized protein</fullName>
    </submittedName>
</protein>
<dbReference type="AlphaFoldDB" id="A0A3L8RS34"/>
<keyword evidence="3" id="KW-1185">Reference proteome</keyword>
<dbReference type="Proteomes" id="UP000276834">
    <property type="component" value="Unassembled WGS sequence"/>
</dbReference>
<evidence type="ECO:0000313" key="3">
    <source>
        <dbReference type="Proteomes" id="UP000276834"/>
    </source>
</evidence>
<reference evidence="2 3" key="1">
    <citation type="journal article" date="2018" name="Proc. R. Soc. B">
        <title>A non-coding region near Follistatin controls head colour polymorphism in the Gouldian finch.</title>
        <authorList>
            <person name="Toomey M.B."/>
            <person name="Marques C.I."/>
            <person name="Andrade P."/>
            <person name="Araujo P.M."/>
            <person name="Sabatino S."/>
            <person name="Gazda M.A."/>
            <person name="Afonso S."/>
            <person name="Lopes R.J."/>
            <person name="Corbo J.C."/>
            <person name="Carneiro M."/>
        </authorList>
    </citation>
    <scope>NUCLEOTIDE SEQUENCE [LARGE SCALE GENOMIC DNA]</scope>
    <source>
        <strain evidence="2">Red01</strain>
        <tissue evidence="2">Muscle</tissue>
    </source>
</reference>
<comment type="caution">
    <text evidence="2">The sequence shown here is derived from an EMBL/GenBank/DDBJ whole genome shotgun (WGS) entry which is preliminary data.</text>
</comment>
<evidence type="ECO:0000256" key="1">
    <source>
        <dbReference type="SAM" id="MobiDB-lite"/>
    </source>
</evidence>
<feature type="region of interest" description="Disordered" evidence="1">
    <location>
        <begin position="132"/>
        <end position="171"/>
    </location>
</feature>
<sequence length="212" mass="22370">MRTWLGDDTFLTCLTWCFSSSIVSASFPWALLASPPCPQRTQVHPCTCPWPRRCPWGLWAPPWPISPWDSCTHRAPPCCWTGALTPLPGWAQVALPASRRRPPGAPRVSPRCPSHPAPPSCCPRARGASWGGLGAPSASGEGPPRFGGPPPVSTSPQVPALGLGSPRGTPAPQVTPVVTGEGFGQLGGPGGVIHKWECAQPRPTLIYTALIN</sequence>
<proteinExistence type="predicted"/>
<feature type="region of interest" description="Disordered" evidence="1">
    <location>
        <begin position="97"/>
        <end position="118"/>
    </location>
</feature>
<accession>A0A3L8RS34</accession>
<organism evidence="2 3">
    <name type="scientific">Chloebia gouldiae</name>
    <name type="common">Gouldian finch</name>
    <name type="synonym">Erythrura gouldiae</name>
    <dbReference type="NCBI Taxonomy" id="44316"/>
    <lineage>
        <taxon>Eukaryota</taxon>
        <taxon>Metazoa</taxon>
        <taxon>Chordata</taxon>
        <taxon>Craniata</taxon>
        <taxon>Vertebrata</taxon>
        <taxon>Euteleostomi</taxon>
        <taxon>Archelosauria</taxon>
        <taxon>Archosauria</taxon>
        <taxon>Dinosauria</taxon>
        <taxon>Saurischia</taxon>
        <taxon>Theropoda</taxon>
        <taxon>Coelurosauria</taxon>
        <taxon>Aves</taxon>
        <taxon>Neognathae</taxon>
        <taxon>Neoaves</taxon>
        <taxon>Telluraves</taxon>
        <taxon>Australaves</taxon>
        <taxon>Passeriformes</taxon>
        <taxon>Passeroidea</taxon>
        <taxon>Passeridae</taxon>
        <taxon>Chloebia</taxon>
    </lineage>
</organism>
<dbReference type="EMBL" id="QUSF01000398">
    <property type="protein sequence ID" value="RLV82418.1"/>
    <property type="molecule type" value="Genomic_DNA"/>
</dbReference>
<evidence type="ECO:0000313" key="2">
    <source>
        <dbReference type="EMBL" id="RLV82418.1"/>
    </source>
</evidence>